<comment type="similarity">
    <text evidence="1">Belongs to the LytR/CpsA/Psr (LCP) family.</text>
</comment>
<dbReference type="STRING" id="292459.STH1893"/>
<gene>
    <name evidence="3" type="ordered locus">STH1893</name>
</gene>
<dbReference type="EMBL" id="AP006840">
    <property type="protein sequence ID" value="BAD40878.1"/>
    <property type="molecule type" value="Genomic_DNA"/>
</dbReference>
<dbReference type="eggNOG" id="COG1316">
    <property type="taxonomic scope" value="Bacteria"/>
</dbReference>
<dbReference type="InterPro" id="IPR050922">
    <property type="entry name" value="LytR/CpsA/Psr_CW_biosynth"/>
</dbReference>
<reference evidence="3 4" key="1">
    <citation type="journal article" date="2004" name="Nucleic Acids Res.">
        <title>Genome sequence of Symbiobacterium thermophilum, an uncultivable bacterium that depends on microbial commensalism.</title>
        <authorList>
            <person name="Ueda K."/>
            <person name="Yamashita A."/>
            <person name="Ishikawa J."/>
            <person name="Shimada M."/>
            <person name="Watsuji T."/>
            <person name="Morimura K."/>
            <person name="Ikeda H."/>
            <person name="Hattori M."/>
            <person name="Beppu T."/>
        </authorList>
    </citation>
    <scope>NUCLEOTIDE SEQUENCE [LARGE SCALE GENOMIC DNA]</scope>
    <source>
        <strain evidence="4">T / IAM 14863</strain>
    </source>
</reference>
<evidence type="ECO:0000256" key="1">
    <source>
        <dbReference type="ARBA" id="ARBA00006068"/>
    </source>
</evidence>
<proteinExistence type="inferred from homology"/>
<dbReference type="NCBIfam" id="TIGR00350">
    <property type="entry name" value="lytR_cpsA_psr"/>
    <property type="match status" value="1"/>
</dbReference>
<organism evidence="3 4">
    <name type="scientific">Symbiobacterium thermophilum (strain DSM 24528 / JCM 14929 / IAM 14863 / T)</name>
    <dbReference type="NCBI Taxonomy" id="292459"/>
    <lineage>
        <taxon>Bacteria</taxon>
        <taxon>Bacillati</taxon>
        <taxon>Bacillota</taxon>
        <taxon>Clostridia</taxon>
        <taxon>Eubacteriales</taxon>
        <taxon>Symbiobacteriaceae</taxon>
        <taxon>Symbiobacterium</taxon>
    </lineage>
</organism>
<dbReference type="KEGG" id="sth:STH1893"/>
<dbReference type="PANTHER" id="PTHR33392:SF6">
    <property type="entry name" value="POLYISOPRENYL-TEICHOIC ACID--PEPTIDOGLYCAN TEICHOIC ACID TRANSFERASE TAGU"/>
    <property type="match status" value="1"/>
</dbReference>
<evidence type="ECO:0000313" key="3">
    <source>
        <dbReference type="EMBL" id="BAD40878.1"/>
    </source>
</evidence>
<protein>
    <submittedName>
        <fullName evidence="3">Transcriptional regulator</fullName>
    </submittedName>
</protein>
<dbReference type="AlphaFoldDB" id="Q67N65"/>
<dbReference type="Proteomes" id="UP000000417">
    <property type="component" value="Chromosome"/>
</dbReference>
<dbReference type="Pfam" id="PF03816">
    <property type="entry name" value="LytR_cpsA_psr"/>
    <property type="match status" value="1"/>
</dbReference>
<dbReference type="InterPro" id="IPR004474">
    <property type="entry name" value="LytR_CpsA_psr"/>
</dbReference>
<keyword evidence="4" id="KW-1185">Reference proteome</keyword>
<accession>Q67N65</accession>
<sequence length="316" mass="34311">MRRFFAGALLGWILSLCALALGWRWFAAQHPPGTPAPGGSAGADSVQLGLVPEGQAEEPEGTAPAYVLVLGVDERPGDPGRSDTMLLVRVGGGPLRVLSLPRDTRVTLEGVGEAKLNAAYAWGGPELATRTVSELLGLPVEHYVKVNLAGFRRLVDLIGGVPMHIEAPMRYVDPDDGLVIDLRPGHQVLDGARAEQYVRFRNDAAGDDLSRIRRQQQFLRAAARRALQPANLPKLPALLRTAARYVDTNLPLTEQIRLATIAIRTYHEGTLVTETLPGYAAYVGPVSYFLPDTQEIQRLREAWLPPHAMDNAGASR</sequence>
<evidence type="ECO:0000313" key="4">
    <source>
        <dbReference type="Proteomes" id="UP000000417"/>
    </source>
</evidence>
<dbReference type="HOGENOM" id="CLU_016455_2_2_9"/>
<dbReference type="RefSeq" id="WP_011196020.1">
    <property type="nucleotide sequence ID" value="NC_006177.1"/>
</dbReference>
<name>Q67N65_SYMTH</name>
<feature type="domain" description="Cell envelope-related transcriptional attenuator" evidence="2">
    <location>
        <begin position="81"/>
        <end position="226"/>
    </location>
</feature>
<dbReference type="PANTHER" id="PTHR33392">
    <property type="entry name" value="POLYISOPRENYL-TEICHOIC ACID--PEPTIDOGLYCAN TEICHOIC ACID TRANSFERASE TAGU"/>
    <property type="match status" value="1"/>
</dbReference>
<evidence type="ECO:0000259" key="2">
    <source>
        <dbReference type="Pfam" id="PF03816"/>
    </source>
</evidence>
<dbReference type="Gene3D" id="3.40.630.190">
    <property type="entry name" value="LCP protein"/>
    <property type="match status" value="1"/>
</dbReference>
<dbReference type="OrthoDB" id="305468at2"/>